<gene>
    <name evidence="2" type="ORF">SAMN04244572_01655</name>
    <name evidence="3" type="ORF">SAMN04244579_02554</name>
</gene>
<dbReference type="RefSeq" id="WP_139204213.1">
    <property type="nucleotide sequence ID" value="NZ_FNYO01000028.1"/>
</dbReference>
<dbReference type="EMBL" id="FNYO01000028">
    <property type="protein sequence ID" value="SEI94967.1"/>
    <property type="molecule type" value="Genomic_DNA"/>
</dbReference>
<sequence length="153" mass="16405">MGHESVLSLPEPTVEIAAYGLNACGNGMRNSTKKNLSLVLLILVLIGNGVFAFDSKRLAHAISHGQSLSPSLLDHNASFPFAAQGERKARPLSAIEHQLLHAAEHIQTFVANRDFDDLADVPARIVPGGRSSLALPQAEAELPFRPPRLLSSL</sequence>
<accession>A0A1H6TF92</accession>
<dbReference type="AlphaFoldDB" id="A0A1H6TF92"/>
<keyword evidence="1" id="KW-0472">Membrane</keyword>
<evidence type="ECO:0000256" key="1">
    <source>
        <dbReference type="SAM" id="Phobius"/>
    </source>
</evidence>
<keyword evidence="1" id="KW-1133">Transmembrane helix</keyword>
<evidence type="ECO:0000313" key="2">
    <source>
        <dbReference type="EMBL" id="SEI77966.1"/>
    </source>
</evidence>
<evidence type="ECO:0000313" key="5">
    <source>
        <dbReference type="Proteomes" id="UP000199250"/>
    </source>
</evidence>
<evidence type="ECO:0000313" key="3">
    <source>
        <dbReference type="EMBL" id="SEI94967.1"/>
    </source>
</evidence>
<protein>
    <submittedName>
        <fullName evidence="2">Uncharacterized protein</fullName>
    </submittedName>
</protein>
<name>A0A1H6TF92_9GAMM</name>
<dbReference type="Proteomes" id="UP000199250">
    <property type="component" value="Unassembled WGS sequence"/>
</dbReference>
<evidence type="ECO:0000313" key="4">
    <source>
        <dbReference type="Proteomes" id="UP000199005"/>
    </source>
</evidence>
<dbReference type="Proteomes" id="UP000199005">
    <property type="component" value="Unassembled WGS sequence"/>
</dbReference>
<dbReference type="STRING" id="170623.SAMN04244579_02554"/>
<keyword evidence="1" id="KW-0812">Transmembrane</keyword>
<proteinExistence type="predicted"/>
<feature type="transmembrane region" description="Helical" evidence="1">
    <location>
        <begin position="36"/>
        <end position="53"/>
    </location>
</feature>
<organism evidence="2 5">
    <name type="scientific">Azotobacter beijerinckii</name>
    <dbReference type="NCBI Taxonomy" id="170623"/>
    <lineage>
        <taxon>Bacteria</taxon>
        <taxon>Pseudomonadati</taxon>
        <taxon>Pseudomonadota</taxon>
        <taxon>Gammaproteobacteria</taxon>
        <taxon>Pseudomonadales</taxon>
        <taxon>Pseudomonadaceae</taxon>
        <taxon>Azotobacter</taxon>
    </lineage>
</organism>
<reference evidence="4 5" key="1">
    <citation type="submission" date="2016-10" db="EMBL/GenBank/DDBJ databases">
        <authorList>
            <person name="de Groot N.N."/>
        </authorList>
    </citation>
    <scope>NUCLEOTIDE SEQUENCE [LARGE SCALE GENOMIC DNA]</scope>
    <source>
        <strain evidence="3 4">DSM 1041</strain>
        <strain evidence="2 5">DSM 373</strain>
    </source>
</reference>
<dbReference type="EMBL" id="FNYQ01000022">
    <property type="protein sequence ID" value="SEI77966.1"/>
    <property type="molecule type" value="Genomic_DNA"/>
</dbReference>